<dbReference type="HOGENOM" id="CLU_026253_1_0_1"/>
<dbReference type="OMA" id="RINYKPW"/>
<feature type="binding site" evidence="10">
    <location>
        <position position="413"/>
    </location>
    <ligand>
        <name>[4Fe-4S] cluster</name>
        <dbReference type="ChEBI" id="CHEBI:49883"/>
    </ligand>
</feature>
<dbReference type="GO" id="GO:0006269">
    <property type="term" value="P:DNA replication, synthesis of primer"/>
    <property type="evidence" value="ECO:0007669"/>
    <property type="project" value="UniProtKB-KW"/>
</dbReference>
<keyword evidence="4 9" id="KW-0235">DNA replication</keyword>
<dbReference type="RefSeq" id="XP_002841342.1">
    <property type="nucleotide sequence ID" value="XM_002841296.1"/>
</dbReference>
<organism evidence="12 13">
    <name type="scientific">Tuber melanosporum (strain Mel28)</name>
    <name type="common">Perigord black truffle</name>
    <dbReference type="NCBI Taxonomy" id="656061"/>
    <lineage>
        <taxon>Eukaryota</taxon>
        <taxon>Fungi</taxon>
        <taxon>Dikarya</taxon>
        <taxon>Ascomycota</taxon>
        <taxon>Pezizomycotina</taxon>
        <taxon>Pezizomycetes</taxon>
        <taxon>Pezizales</taxon>
        <taxon>Tuberaceae</taxon>
        <taxon>Tuber</taxon>
    </lineage>
</organism>
<evidence type="ECO:0000256" key="1">
    <source>
        <dbReference type="ARBA" id="ARBA00010564"/>
    </source>
</evidence>
<dbReference type="GO" id="GO:0006302">
    <property type="term" value="P:double-strand break repair"/>
    <property type="evidence" value="ECO:0007669"/>
    <property type="project" value="EnsemblFungi"/>
</dbReference>
<keyword evidence="8 9" id="KW-0238">DNA-binding</keyword>
<evidence type="ECO:0000256" key="4">
    <source>
        <dbReference type="ARBA" id="ARBA00022705"/>
    </source>
</evidence>
<evidence type="ECO:0000256" key="5">
    <source>
        <dbReference type="ARBA" id="ARBA00022723"/>
    </source>
</evidence>
<dbReference type="AlphaFoldDB" id="D5GLW6"/>
<protein>
    <recommendedName>
        <fullName evidence="9">DNA primase large subunit</fullName>
    </recommendedName>
</protein>
<evidence type="ECO:0000256" key="9">
    <source>
        <dbReference type="PIRNR" id="PIRNR009449"/>
    </source>
</evidence>
<evidence type="ECO:0000256" key="8">
    <source>
        <dbReference type="ARBA" id="ARBA00023125"/>
    </source>
</evidence>
<dbReference type="CDD" id="cd07322">
    <property type="entry name" value="PriL_PriS_Eukaryotic"/>
    <property type="match status" value="1"/>
</dbReference>
<feature type="binding site" evidence="10">
    <location>
        <position position="471"/>
    </location>
    <ligand>
        <name>[4Fe-4S] cluster</name>
        <dbReference type="ChEBI" id="CHEBI:49883"/>
    </ligand>
</feature>
<dbReference type="eggNOG" id="KOG2267">
    <property type="taxonomic scope" value="Eukaryota"/>
</dbReference>
<feature type="domain" description="DNA primase large subunit C-terminal" evidence="11">
    <location>
        <begin position="330"/>
        <end position="507"/>
    </location>
</feature>
<evidence type="ECO:0000313" key="13">
    <source>
        <dbReference type="Proteomes" id="UP000006911"/>
    </source>
</evidence>
<dbReference type="InterPro" id="IPR016558">
    <property type="entry name" value="DNA_primase_lsu_euk"/>
</dbReference>
<accession>D5GLW6</accession>
<dbReference type="KEGG" id="tml:GSTUM_00010447001"/>
<feature type="binding site" evidence="10">
    <location>
        <position position="335"/>
    </location>
    <ligand>
        <name>[4Fe-4S] cluster</name>
        <dbReference type="ChEBI" id="CHEBI:49883"/>
    </ligand>
</feature>
<keyword evidence="6 9" id="KW-0408">Iron</keyword>
<dbReference type="PIRSF" id="PIRSF009449">
    <property type="entry name" value="DNA_primase_large_subunit"/>
    <property type="match status" value="1"/>
</dbReference>
<keyword evidence="7 9" id="KW-0411">Iron-sulfur</keyword>
<dbReference type="FunCoup" id="D5GLW6">
    <property type="interactions" value="882"/>
</dbReference>
<dbReference type="InterPro" id="IPR058560">
    <property type="entry name" value="DNA_primase_C"/>
</dbReference>
<dbReference type="PANTHER" id="PTHR10537">
    <property type="entry name" value="DNA PRIMASE LARGE SUBUNIT"/>
    <property type="match status" value="1"/>
</dbReference>
<dbReference type="Proteomes" id="UP000006911">
    <property type="component" value="Unassembled WGS sequence"/>
</dbReference>
<sequence length="540" mass="61841">MYRQEPAKRVRAIDSKKHWAGVDFKQLFYPHRLNFYNTPPTTEITLDEFEQWAIDRLRILGEIESCLYRNMTAAELQDVIIKKLQKDLLPLGANSAAGGGSKFQDSKIAKQQDERRKDHYSHYTLRLAFARSEDLRKRFLATETILFKLRYNSDDTQERQAFIESLGFDWEFLSVEEKVAMREDLLAGTGTKSNEADAVFEAGFFRVDWEKVYDLVDQRKVLLRGGKAYVPESQQSSLVIAEFTARLEKALEACLLPPQVFSSRRRNRSLTISTQLTARALPRLDEDDRLIPILNHLSRGFIAPEYNTSMTATTLNGASLTAAVIDDLVQYFPMCMRQLHTTLRREKHLLHNGRLQYNLFLKGIGLSVDEALIFWRKSFSRIDDDEFQKKYRYNVRHGYGLEGTRRNYKPMSCQQILTDRRPAANQVHGCPYREVAIDNLVVGLGTMGVSDRDVIRHVREDIEAKKYHVACSRVFEHTHAKELKREKEAGGWSGGLTENIIHPNEYFTRSFGLKNPGSVEATNAIAPPASGGSGQSMEMD</sequence>
<dbReference type="InParanoid" id="D5GLW6"/>
<dbReference type="GO" id="GO:0006270">
    <property type="term" value="P:DNA replication initiation"/>
    <property type="evidence" value="ECO:0007669"/>
    <property type="project" value="EnsemblFungi"/>
</dbReference>
<dbReference type="Pfam" id="PF04104">
    <property type="entry name" value="DNA_primase_lrg"/>
    <property type="match status" value="1"/>
</dbReference>
<dbReference type="PANTHER" id="PTHR10537:SF3">
    <property type="entry name" value="DNA PRIMASE LARGE SUBUNIT"/>
    <property type="match status" value="1"/>
</dbReference>
<dbReference type="GO" id="GO:0005658">
    <property type="term" value="C:alpha DNA polymerase:primase complex"/>
    <property type="evidence" value="ECO:0007669"/>
    <property type="project" value="EnsemblFungi"/>
</dbReference>
<evidence type="ECO:0000256" key="10">
    <source>
        <dbReference type="PIRSR" id="PIRSR009449-1"/>
    </source>
</evidence>
<keyword evidence="3 9" id="KW-0639">Primosome</keyword>
<evidence type="ECO:0000259" key="11">
    <source>
        <dbReference type="Pfam" id="PF04104"/>
    </source>
</evidence>
<dbReference type="GO" id="GO:0003899">
    <property type="term" value="F:DNA-directed RNA polymerase activity"/>
    <property type="evidence" value="ECO:0007669"/>
    <property type="project" value="EnsemblFungi"/>
</dbReference>
<dbReference type="Pfam" id="PF26466">
    <property type="entry name" value="DNA_primase_lrg_N"/>
    <property type="match status" value="1"/>
</dbReference>
<name>D5GLW6_TUBMM</name>
<dbReference type="GO" id="GO:0046872">
    <property type="term" value="F:metal ion binding"/>
    <property type="evidence" value="ECO:0007669"/>
    <property type="project" value="UniProtKB-UniRule"/>
</dbReference>
<evidence type="ECO:0000256" key="6">
    <source>
        <dbReference type="ARBA" id="ARBA00023004"/>
    </source>
</evidence>
<keyword evidence="13" id="KW-1185">Reference proteome</keyword>
<dbReference type="EMBL" id="FN430351">
    <property type="protein sequence ID" value="CAZ85533.1"/>
    <property type="molecule type" value="Genomic_DNA"/>
</dbReference>
<evidence type="ECO:0000313" key="12">
    <source>
        <dbReference type="EMBL" id="CAZ85533.1"/>
    </source>
</evidence>
<dbReference type="GO" id="GO:0005635">
    <property type="term" value="C:nuclear envelope"/>
    <property type="evidence" value="ECO:0007669"/>
    <property type="project" value="EnsemblFungi"/>
</dbReference>
<comment type="function">
    <text evidence="9">DNA primase is the polymerase that synthesizes small RNA primers for the Okazaki fragments made during discontinuous DNA replication.</text>
</comment>
<dbReference type="STRING" id="656061.D5GLW6"/>
<comment type="cofactor">
    <cofactor evidence="9">
        <name>[4Fe-4S] cluster</name>
        <dbReference type="ChEBI" id="CHEBI:49883"/>
    </cofactor>
    <text evidence="9">Binds 1 [4Fe-4S] cluster.</text>
</comment>
<feature type="binding site" evidence="10">
    <location>
        <position position="430"/>
    </location>
    <ligand>
        <name>[4Fe-4S] cluster</name>
        <dbReference type="ChEBI" id="CHEBI:49883"/>
    </ligand>
</feature>
<proteinExistence type="inferred from homology"/>
<evidence type="ECO:0000256" key="2">
    <source>
        <dbReference type="ARBA" id="ARBA00022485"/>
    </source>
</evidence>
<dbReference type="GeneID" id="9187313"/>
<reference evidence="12 13" key="1">
    <citation type="journal article" date="2010" name="Nature">
        <title>Perigord black truffle genome uncovers evolutionary origins and mechanisms of symbiosis.</title>
        <authorList>
            <person name="Martin F."/>
            <person name="Kohler A."/>
            <person name="Murat C."/>
            <person name="Balestrini R."/>
            <person name="Coutinho P.M."/>
            <person name="Jaillon O."/>
            <person name="Montanini B."/>
            <person name="Morin E."/>
            <person name="Noel B."/>
            <person name="Percudani R."/>
            <person name="Porcel B."/>
            <person name="Rubini A."/>
            <person name="Amicucci A."/>
            <person name="Amselem J."/>
            <person name="Anthouard V."/>
            <person name="Arcioni S."/>
            <person name="Artiguenave F."/>
            <person name="Aury J.M."/>
            <person name="Ballario P."/>
            <person name="Bolchi A."/>
            <person name="Brenna A."/>
            <person name="Brun A."/>
            <person name="Buee M."/>
            <person name="Cantarel B."/>
            <person name="Chevalier G."/>
            <person name="Couloux A."/>
            <person name="Da Silva C."/>
            <person name="Denoeud F."/>
            <person name="Duplessis S."/>
            <person name="Ghignone S."/>
            <person name="Hilselberger B."/>
            <person name="Iotti M."/>
            <person name="Marcais B."/>
            <person name="Mello A."/>
            <person name="Miranda M."/>
            <person name="Pacioni G."/>
            <person name="Quesneville H."/>
            <person name="Riccioni C."/>
            <person name="Ruotolo R."/>
            <person name="Splivallo R."/>
            <person name="Stocchi V."/>
            <person name="Tisserant E."/>
            <person name="Viscomi A.R."/>
            <person name="Zambonelli A."/>
            <person name="Zampieri E."/>
            <person name="Henrissat B."/>
            <person name="Lebrun M.H."/>
            <person name="Paolocci F."/>
            <person name="Bonfante P."/>
            <person name="Ottonello S."/>
            <person name="Wincker P."/>
        </authorList>
    </citation>
    <scope>NUCLEOTIDE SEQUENCE [LARGE SCALE GENOMIC DNA]</scope>
    <source>
        <strain evidence="12 13">Mel28</strain>
    </source>
</reference>
<dbReference type="Gene3D" id="1.20.930.80">
    <property type="match status" value="1"/>
</dbReference>
<evidence type="ECO:0000256" key="3">
    <source>
        <dbReference type="ARBA" id="ARBA00022515"/>
    </source>
</evidence>
<dbReference type="InterPro" id="IPR007238">
    <property type="entry name" value="DNA_primase_lsu_euk/arc"/>
</dbReference>
<evidence type="ECO:0000256" key="7">
    <source>
        <dbReference type="ARBA" id="ARBA00023014"/>
    </source>
</evidence>
<keyword evidence="2 9" id="KW-0004">4Fe-4S</keyword>
<comment type="similarity">
    <text evidence="1 9">Belongs to the eukaryotic-type primase large subunit family.</text>
</comment>
<gene>
    <name evidence="12" type="ORF">GSTUM_00010447001</name>
</gene>
<keyword evidence="5 9" id="KW-0479">Metal-binding</keyword>
<dbReference type="GO" id="GO:0003697">
    <property type="term" value="F:single-stranded DNA binding"/>
    <property type="evidence" value="ECO:0007669"/>
    <property type="project" value="EnsemblFungi"/>
</dbReference>
<dbReference type="GO" id="GO:0051539">
    <property type="term" value="F:4 iron, 4 sulfur cluster binding"/>
    <property type="evidence" value="ECO:0007669"/>
    <property type="project" value="UniProtKB-UniRule"/>
</dbReference>